<evidence type="ECO:0000313" key="1">
    <source>
        <dbReference type="EMBL" id="GBN39953.1"/>
    </source>
</evidence>
<dbReference type="AlphaFoldDB" id="A0A4Y2NMB8"/>
<organism evidence="1 2">
    <name type="scientific">Araneus ventricosus</name>
    <name type="common">Orbweaver spider</name>
    <name type="synonym">Epeira ventricosa</name>
    <dbReference type="NCBI Taxonomy" id="182803"/>
    <lineage>
        <taxon>Eukaryota</taxon>
        <taxon>Metazoa</taxon>
        <taxon>Ecdysozoa</taxon>
        <taxon>Arthropoda</taxon>
        <taxon>Chelicerata</taxon>
        <taxon>Arachnida</taxon>
        <taxon>Araneae</taxon>
        <taxon>Araneomorphae</taxon>
        <taxon>Entelegynae</taxon>
        <taxon>Araneoidea</taxon>
        <taxon>Araneidae</taxon>
        <taxon>Araneus</taxon>
    </lineage>
</organism>
<comment type="caution">
    <text evidence="1">The sequence shown here is derived from an EMBL/GenBank/DDBJ whole genome shotgun (WGS) entry which is preliminary data.</text>
</comment>
<keyword evidence="2" id="KW-1185">Reference proteome</keyword>
<gene>
    <name evidence="1" type="ORF">AVEN_141762_1</name>
</gene>
<protein>
    <submittedName>
        <fullName evidence="1">Uncharacterized protein</fullName>
    </submittedName>
</protein>
<proteinExistence type="predicted"/>
<accession>A0A4Y2NMB8</accession>
<name>A0A4Y2NMB8_ARAVE</name>
<dbReference type="Proteomes" id="UP000499080">
    <property type="component" value="Unassembled WGS sequence"/>
</dbReference>
<evidence type="ECO:0000313" key="2">
    <source>
        <dbReference type="Proteomes" id="UP000499080"/>
    </source>
</evidence>
<dbReference type="EMBL" id="BGPR01009425">
    <property type="protein sequence ID" value="GBN39953.1"/>
    <property type="molecule type" value="Genomic_DNA"/>
</dbReference>
<reference evidence="1 2" key="1">
    <citation type="journal article" date="2019" name="Sci. Rep.">
        <title>Orb-weaving spider Araneus ventricosus genome elucidates the spidroin gene catalogue.</title>
        <authorList>
            <person name="Kono N."/>
            <person name="Nakamura H."/>
            <person name="Ohtoshi R."/>
            <person name="Moran D.A.P."/>
            <person name="Shinohara A."/>
            <person name="Yoshida Y."/>
            <person name="Fujiwara M."/>
            <person name="Mori M."/>
            <person name="Tomita M."/>
            <person name="Arakawa K."/>
        </authorList>
    </citation>
    <scope>NUCLEOTIDE SEQUENCE [LARGE SCALE GENOMIC DNA]</scope>
</reference>
<sequence length="95" mass="11056">MSDQLRFSPIRHSHCYKDSSTTHQQPYKSTFSHHSLHHKIQRPISIFPATIINNGGSSPHQHRDHPRVTPTFHYDCRLPHHLAMEHLKIALSSLH</sequence>